<organism evidence="1 2">
    <name type="scientific">Dothidotthia symphoricarpi CBS 119687</name>
    <dbReference type="NCBI Taxonomy" id="1392245"/>
    <lineage>
        <taxon>Eukaryota</taxon>
        <taxon>Fungi</taxon>
        <taxon>Dikarya</taxon>
        <taxon>Ascomycota</taxon>
        <taxon>Pezizomycotina</taxon>
        <taxon>Dothideomycetes</taxon>
        <taxon>Pleosporomycetidae</taxon>
        <taxon>Pleosporales</taxon>
        <taxon>Dothidotthiaceae</taxon>
        <taxon>Dothidotthia</taxon>
    </lineage>
</organism>
<dbReference type="OrthoDB" id="496981at2759"/>
<dbReference type="InterPro" id="IPR050275">
    <property type="entry name" value="PGM_Phosphatase"/>
</dbReference>
<dbReference type="InterPro" id="IPR013078">
    <property type="entry name" value="His_Pase_superF_clade-1"/>
</dbReference>
<keyword evidence="2" id="KW-1185">Reference proteome</keyword>
<dbReference type="SUPFAM" id="SSF53254">
    <property type="entry name" value="Phosphoglycerate mutase-like"/>
    <property type="match status" value="1"/>
</dbReference>
<gene>
    <name evidence="1" type="ORF">P153DRAFT_366119</name>
</gene>
<name>A0A6A6AF60_9PLEO</name>
<proteinExistence type="predicted"/>
<dbReference type="Pfam" id="PF00300">
    <property type="entry name" value="His_Phos_1"/>
    <property type="match status" value="1"/>
</dbReference>
<protein>
    <submittedName>
        <fullName evidence="1">Phosphoglycerate mutase family protein-like protein</fullName>
    </submittedName>
</protein>
<dbReference type="InterPro" id="IPR029033">
    <property type="entry name" value="His_PPase_superfam"/>
</dbReference>
<accession>A0A6A6AF60</accession>
<dbReference type="GO" id="GO:0016791">
    <property type="term" value="F:phosphatase activity"/>
    <property type="evidence" value="ECO:0007669"/>
    <property type="project" value="TreeGrafter"/>
</dbReference>
<dbReference type="CDD" id="cd07067">
    <property type="entry name" value="HP_PGM_like"/>
    <property type="match status" value="1"/>
</dbReference>
<dbReference type="GO" id="GO:0005737">
    <property type="term" value="C:cytoplasm"/>
    <property type="evidence" value="ECO:0007669"/>
    <property type="project" value="TreeGrafter"/>
</dbReference>
<evidence type="ECO:0000313" key="2">
    <source>
        <dbReference type="Proteomes" id="UP000799771"/>
    </source>
</evidence>
<dbReference type="AlphaFoldDB" id="A0A6A6AF60"/>
<dbReference type="EMBL" id="ML977504">
    <property type="protein sequence ID" value="KAF2130539.1"/>
    <property type="molecule type" value="Genomic_DNA"/>
</dbReference>
<dbReference type="Proteomes" id="UP000799771">
    <property type="component" value="Unassembled WGS sequence"/>
</dbReference>
<evidence type="ECO:0000313" key="1">
    <source>
        <dbReference type="EMBL" id="KAF2130539.1"/>
    </source>
</evidence>
<dbReference type="Gene3D" id="3.40.50.1240">
    <property type="entry name" value="Phosphoglycerate mutase-like"/>
    <property type="match status" value="1"/>
</dbReference>
<sequence length="248" mass="28087">MPPKIHLVRHAQGEHNVIRDYTIRDAVLTDKGKGQCRDLKSVFQHHNDIDIVIASPLRRTIQTAALCFGPTLARAEVPFILLPSLQEVTDKGCDTGLADSAADFPQILAGLFLEGELEFDLDKIDASAVSKGWNGKKGYWAYEKQTILKRAQDLRNWLLQRPEEQILLVTHGAFAHFLTEDWDVADPMIGTAYKNCEHREFRFTTESTADNAHLQELEASRRRRGVQEKESDPHVLDALKTVVYNTKQ</sequence>
<dbReference type="GeneID" id="54408407"/>
<dbReference type="PANTHER" id="PTHR48100">
    <property type="entry name" value="BROAD-SPECIFICITY PHOSPHATASE YOR283W-RELATED"/>
    <property type="match status" value="1"/>
</dbReference>
<dbReference type="PANTHER" id="PTHR48100:SF54">
    <property type="entry name" value="PHOSPHATASE SPAC5H10.03-RELATED"/>
    <property type="match status" value="1"/>
</dbReference>
<reference evidence="1" key="1">
    <citation type="journal article" date="2020" name="Stud. Mycol.">
        <title>101 Dothideomycetes genomes: a test case for predicting lifestyles and emergence of pathogens.</title>
        <authorList>
            <person name="Haridas S."/>
            <person name="Albert R."/>
            <person name="Binder M."/>
            <person name="Bloem J."/>
            <person name="Labutti K."/>
            <person name="Salamov A."/>
            <person name="Andreopoulos B."/>
            <person name="Baker S."/>
            <person name="Barry K."/>
            <person name="Bills G."/>
            <person name="Bluhm B."/>
            <person name="Cannon C."/>
            <person name="Castanera R."/>
            <person name="Culley D."/>
            <person name="Daum C."/>
            <person name="Ezra D."/>
            <person name="Gonzalez J."/>
            <person name="Henrissat B."/>
            <person name="Kuo A."/>
            <person name="Liang C."/>
            <person name="Lipzen A."/>
            <person name="Lutzoni F."/>
            <person name="Magnuson J."/>
            <person name="Mondo S."/>
            <person name="Nolan M."/>
            <person name="Ohm R."/>
            <person name="Pangilinan J."/>
            <person name="Park H.-J."/>
            <person name="Ramirez L."/>
            <person name="Alfaro M."/>
            <person name="Sun H."/>
            <person name="Tritt A."/>
            <person name="Yoshinaga Y."/>
            <person name="Zwiers L.-H."/>
            <person name="Turgeon B."/>
            <person name="Goodwin S."/>
            <person name="Spatafora J."/>
            <person name="Crous P."/>
            <person name="Grigoriev I."/>
        </authorList>
    </citation>
    <scope>NUCLEOTIDE SEQUENCE</scope>
    <source>
        <strain evidence="1">CBS 119687</strain>
    </source>
</reference>
<dbReference type="RefSeq" id="XP_033524926.1">
    <property type="nucleotide sequence ID" value="XM_033667975.1"/>
</dbReference>
<dbReference type="SMART" id="SM00855">
    <property type="entry name" value="PGAM"/>
    <property type="match status" value="1"/>
</dbReference>